<name>A0A7S0AHZ6_9STRA</name>
<organism evidence="1">
    <name type="scientific">Minutocellus polymorphus</name>
    <dbReference type="NCBI Taxonomy" id="265543"/>
    <lineage>
        <taxon>Eukaryota</taxon>
        <taxon>Sar</taxon>
        <taxon>Stramenopiles</taxon>
        <taxon>Ochrophyta</taxon>
        <taxon>Bacillariophyta</taxon>
        <taxon>Mediophyceae</taxon>
        <taxon>Cymatosirophycidae</taxon>
        <taxon>Cymatosirales</taxon>
        <taxon>Cymatosiraceae</taxon>
        <taxon>Minutocellus</taxon>
    </lineage>
</organism>
<evidence type="ECO:0000313" key="1">
    <source>
        <dbReference type="EMBL" id="CAD8363617.1"/>
    </source>
</evidence>
<reference evidence="1" key="1">
    <citation type="submission" date="2021-01" db="EMBL/GenBank/DDBJ databases">
        <authorList>
            <person name="Corre E."/>
            <person name="Pelletier E."/>
            <person name="Niang G."/>
            <person name="Scheremetjew M."/>
            <person name="Finn R."/>
            <person name="Kale V."/>
            <person name="Holt S."/>
            <person name="Cochrane G."/>
            <person name="Meng A."/>
            <person name="Brown T."/>
            <person name="Cohen L."/>
        </authorList>
    </citation>
    <scope>NUCLEOTIDE SEQUENCE</scope>
    <source>
        <strain evidence="1">CCMP3303</strain>
    </source>
</reference>
<sequence length="377" mass="43118">MLTQMPKSPSYNKECRIFFAMFMIVLSTKIGITFDYCKLTSHRSLHFARKSHNRNHTFSSEYKPSNMEDFIMKNATLFGMDSTGEDGLVPMCDMLKESSTDLNRYLRNLEKFNSLVDRFVPLQEDIRSMQLNSGKIACDQLLLSNSTDTAALFEPGLISFSSKVGAIEPLLPPLRHPQFCKDSSKVMNLDYMLHDFPVMCTNLEPSARTIFVDMGASLDFHGESDMPAMYILKLYRKFGFRFDHIYAWEVTPTKPSEVFQKVPPEFFAAYHWMNVGVESDKTSVLNPLEMLAENYNEDDFIVVKLDIDTPSVELPLVQQLLTDDKYVGLVDQFYFEHHVHLKELAPYWGAAANGSVSDSLRVFQSLRQKGIGAHSWV</sequence>
<dbReference type="AlphaFoldDB" id="A0A7S0AHZ6"/>
<accession>A0A7S0AHZ6</accession>
<gene>
    <name evidence="1" type="ORF">MPOL1434_LOCUS2534</name>
</gene>
<dbReference type="EMBL" id="HBEJ01004347">
    <property type="protein sequence ID" value="CAD8363617.1"/>
    <property type="molecule type" value="Transcribed_RNA"/>
</dbReference>
<protein>
    <submittedName>
        <fullName evidence="1">Uncharacterized protein</fullName>
    </submittedName>
</protein>
<proteinExistence type="predicted"/>